<comment type="similarity">
    <text evidence="4">Belongs to the CobB/CobQ family. CobQ subfamily.</text>
</comment>
<dbReference type="STRING" id="1254432.SCE1572_01930"/>
<feature type="domain" description="CobB/CobQ-like glutamine amidotransferase" evidence="7">
    <location>
        <begin position="256"/>
        <end position="463"/>
    </location>
</feature>
<dbReference type="HAMAP" id="MF_00028">
    <property type="entry name" value="CobQ"/>
    <property type="match status" value="1"/>
</dbReference>
<dbReference type="CDD" id="cd05389">
    <property type="entry name" value="CobQ_N"/>
    <property type="match status" value="1"/>
</dbReference>
<comment type="function">
    <text evidence="4">Catalyzes amidations at positions B, D, E, and G on adenosylcobyrinic A,C-diamide. NH(2) groups are provided by glutamine, and one molecule of ATP is hydrogenolyzed for each amidation.</text>
</comment>
<dbReference type="InterPro" id="IPR011698">
    <property type="entry name" value="GATase_3"/>
</dbReference>
<dbReference type="GO" id="GO:0003824">
    <property type="term" value="F:catalytic activity"/>
    <property type="evidence" value="ECO:0007669"/>
    <property type="project" value="InterPro"/>
</dbReference>
<feature type="region of interest" description="Disordered" evidence="5">
    <location>
        <begin position="523"/>
        <end position="570"/>
    </location>
</feature>
<evidence type="ECO:0000256" key="3">
    <source>
        <dbReference type="ARBA" id="ARBA00022962"/>
    </source>
</evidence>
<dbReference type="GO" id="GO:0015420">
    <property type="term" value="F:ABC-type vitamin B12 transporter activity"/>
    <property type="evidence" value="ECO:0007669"/>
    <property type="project" value="UniProtKB-UniRule"/>
</dbReference>
<dbReference type="InterPro" id="IPR002586">
    <property type="entry name" value="CobQ/CobB/MinD/ParA_Nub-bd_dom"/>
</dbReference>
<feature type="domain" description="CobQ/CobB/MinD/ParA nucleotide binding" evidence="6">
    <location>
        <begin position="6"/>
        <end position="236"/>
    </location>
</feature>
<accession>S4XS02</accession>
<comment type="pathway">
    <text evidence="1 4">Cofactor biosynthesis; adenosylcobalamin biosynthesis.</text>
</comment>
<dbReference type="Proteomes" id="UP000014803">
    <property type="component" value="Chromosome"/>
</dbReference>
<feature type="compositionally biased region" description="Basic and acidic residues" evidence="5">
    <location>
        <begin position="526"/>
        <end position="537"/>
    </location>
</feature>
<dbReference type="InterPro" id="IPR004459">
    <property type="entry name" value="CobQ_synth"/>
</dbReference>
<proteinExistence type="inferred from homology"/>
<dbReference type="SUPFAM" id="SSF52540">
    <property type="entry name" value="P-loop containing nucleoside triphosphate hydrolases"/>
    <property type="match status" value="1"/>
</dbReference>
<dbReference type="CDD" id="cd01750">
    <property type="entry name" value="GATase1_CobQ"/>
    <property type="match status" value="1"/>
</dbReference>
<dbReference type="HOGENOM" id="CLU_019250_2_2_7"/>
<evidence type="ECO:0000259" key="7">
    <source>
        <dbReference type="Pfam" id="PF07685"/>
    </source>
</evidence>
<dbReference type="OrthoDB" id="9808302at2"/>
<dbReference type="RefSeq" id="WP_020465095.1">
    <property type="nucleotide sequence ID" value="NC_021658.1"/>
</dbReference>
<feature type="compositionally biased region" description="Basic residues" evidence="5">
    <location>
        <begin position="538"/>
        <end position="548"/>
    </location>
</feature>
<evidence type="ECO:0000256" key="1">
    <source>
        <dbReference type="ARBA" id="ARBA00004953"/>
    </source>
</evidence>
<evidence type="ECO:0000313" key="8">
    <source>
        <dbReference type="EMBL" id="AGP33378.1"/>
    </source>
</evidence>
<dbReference type="PANTHER" id="PTHR21343:SF1">
    <property type="entry name" value="COBYRIC ACID SYNTHASE"/>
    <property type="match status" value="1"/>
</dbReference>
<evidence type="ECO:0000256" key="4">
    <source>
        <dbReference type="HAMAP-Rule" id="MF_00028"/>
    </source>
</evidence>
<dbReference type="EMBL" id="CP003969">
    <property type="protein sequence ID" value="AGP33378.1"/>
    <property type="molecule type" value="Genomic_DNA"/>
</dbReference>
<organism evidence="8 9">
    <name type="scientific">Sorangium cellulosum So0157-2</name>
    <dbReference type="NCBI Taxonomy" id="1254432"/>
    <lineage>
        <taxon>Bacteria</taxon>
        <taxon>Pseudomonadati</taxon>
        <taxon>Myxococcota</taxon>
        <taxon>Polyangia</taxon>
        <taxon>Polyangiales</taxon>
        <taxon>Polyangiaceae</taxon>
        <taxon>Sorangium</taxon>
    </lineage>
</organism>
<dbReference type="Gene3D" id="3.40.50.880">
    <property type="match status" value="1"/>
</dbReference>
<evidence type="ECO:0000259" key="6">
    <source>
        <dbReference type="Pfam" id="PF01656"/>
    </source>
</evidence>
<sequence length="570" mass="60449">MTALTVMVQGTASSVGKSLLCTALCRMFQRRGLRVAPFKSQNMALNSFATVDGGEIGRAQAVQAEAARVPPTVDMNPVLLKPEGDSRSQVVVLGKPIGSLHARDYFAYRGELKEIIARSLGRLREAHDVVVIEGAGSPAEINLKDRDIVNMHVARVADAPVLLAGDIDRGGVFAALVGTMALLEPDERARVAAFVINKFRGDLKLLEPGLEMLTARTGVPVLGVVPYLKQLRIADEDSVSLEGRRRRAPAGPGELDIAVVRLPRISNYDDVEPLEHERGVVVRFIERPDEIGGADLVVLPGTKSTMADLAWLRERGLAEAVAARARRGGWTLGICGGCQMLGGAIEDPEGVESAEPSARGLGLLDVWTRFERTKTTAQVRAAIAGRSFLGAGGDGEGGEGESAGAGALTGYEIHMGQVERVGGARAAFAIRSRSGRAEAALDGAVSADGAVVGTMIHGLFENDGLRRSLLAALRARRGLAAPAGEAAIPSRHEEYDRLATAVGGGPRSRRASIGDCSTGSWGWIGAERRQGPDEHRRGVGRRGFRPPARRGSPSVGQVQSATRRWHAQEI</sequence>
<dbReference type="PROSITE" id="PS51274">
    <property type="entry name" value="GATASE_COBBQ"/>
    <property type="match status" value="1"/>
</dbReference>
<name>S4XS02_SORCE</name>
<reference evidence="8 9" key="1">
    <citation type="journal article" date="2013" name="Sci. Rep.">
        <title>Extraordinary expansion of a Sorangium cellulosum genome from an alkaline milieu.</title>
        <authorList>
            <person name="Han K."/>
            <person name="Li Z.F."/>
            <person name="Peng R."/>
            <person name="Zhu L.P."/>
            <person name="Zhou T."/>
            <person name="Wang L.G."/>
            <person name="Li S.G."/>
            <person name="Zhang X.B."/>
            <person name="Hu W."/>
            <person name="Wu Z.H."/>
            <person name="Qin N."/>
            <person name="Li Y.Z."/>
        </authorList>
    </citation>
    <scope>NUCLEOTIDE SEQUENCE [LARGE SCALE GENOMIC DNA]</scope>
    <source>
        <strain evidence="8 9">So0157-2</strain>
    </source>
</reference>
<dbReference type="SUPFAM" id="SSF52317">
    <property type="entry name" value="Class I glutamine amidotransferase-like"/>
    <property type="match status" value="1"/>
</dbReference>
<dbReference type="Gene3D" id="3.40.50.300">
    <property type="entry name" value="P-loop containing nucleotide triphosphate hydrolases"/>
    <property type="match status" value="1"/>
</dbReference>
<keyword evidence="3 4" id="KW-0315">Glutamine amidotransferase</keyword>
<dbReference type="GO" id="GO:0009236">
    <property type="term" value="P:cobalamin biosynthetic process"/>
    <property type="evidence" value="ECO:0007669"/>
    <property type="project" value="UniProtKB-UniRule"/>
</dbReference>
<evidence type="ECO:0000256" key="5">
    <source>
        <dbReference type="SAM" id="MobiDB-lite"/>
    </source>
</evidence>
<evidence type="ECO:0000256" key="2">
    <source>
        <dbReference type="ARBA" id="ARBA00022573"/>
    </source>
</evidence>
<dbReference type="NCBIfam" id="TIGR00313">
    <property type="entry name" value="cobQ"/>
    <property type="match status" value="1"/>
</dbReference>
<dbReference type="PATRIC" id="fig|1254432.3.peg.422"/>
<dbReference type="UniPathway" id="UPA00148"/>
<protein>
    <recommendedName>
        <fullName evidence="4">Cobyric acid synthase</fullName>
    </recommendedName>
</protein>
<dbReference type="AlphaFoldDB" id="S4XS02"/>
<feature type="active site" description="Nucleophile" evidence="4">
    <location>
        <position position="335"/>
    </location>
</feature>
<dbReference type="Pfam" id="PF07685">
    <property type="entry name" value="GATase_3"/>
    <property type="match status" value="1"/>
</dbReference>
<dbReference type="PANTHER" id="PTHR21343">
    <property type="entry name" value="DETHIOBIOTIN SYNTHETASE"/>
    <property type="match status" value="1"/>
</dbReference>
<dbReference type="InterPro" id="IPR033949">
    <property type="entry name" value="CobQ_GATase1"/>
</dbReference>
<gene>
    <name evidence="4" type="primary">cobQ</name>
    <name evidence="8" type="ORF">SCE1572_01930</name>
</gene>
<evidence type="ECO:0000313" key="9">
    <source>
        <dbReference type="Proteomes" id="UP000014803"/>
    </source>
</evidence>
<dbReference type="Pfam" id="PF01656">
    <property type="entry name" value="CbiA"/>
    <property type="match status" value="1"/>
</dbReference>
<dbReference type="eggNOG" id="COG1492">
    <property type="taxonomic scope" value="Bacteria"/>
</dbReference>
<dbReference type="InterPro" id="IPR027417">
    <property type="entry name" value="P-loop_NTPase"/>
</dbReference>
<dbReference type="InterPro" id="IPR047045">
    <property type="entry name" value="CobQ_N"/>
</dbReference>
<feature type="active site" evidence="4">
    <location>
        <position position="457"/>
    </location>
</feature>
<dbReference type="KEGG" id="scu:SCE1572_01930"/>
<dbReference type="NCBIfam" id="NF001989">
    <property type="entry name" value="PRK00784.1"/>
    <property type="match status" value="1"/>
</dbReference>
<dbReference type="InterPro" id="IPR029062">
    <property type="entry name" value="Class_I_gatase-like"/>
</dbReference>
<keyword evidence="2 4" id="KW-0169">Cobalamin biosynthesis</keyword>